<keyword evidence="1" id="KW-1133">Transmembrane helix</keyword>
<dbReference type="AlphaFoldDB" id="A0AAU7NW61"/>
<dbReference type="Pfam" id="PF07963">
    <property type="entry name" value="N_methyl"/>
    <property type="match status" value="1"/>
</dbReference>
<organism evidence="2 3">
    <name type="scientific">Methylomarinum roseum</name>
    <dbReference type="NCBI Taxonomy" id="3067653"/>
    <lineage>
        <taxon>Bacteria</taxon>
        <taxon>Pseudomonadati</taxon>
        <taxon>Pseudomonadota</taxon>
        <taxon>Gammaproteobacteria</taxon>
        <taxon>Methylococcales</taxon>
        <taxon>Methylococcaceae</taxon>
        <taxon>Methylomarinum</taxon>
    </lineage>
</organism>
<sequence>MKIGNRKKSIKGFSLIELMIGIVVGVVAMAATISAFNGIVRSNSDYLSMIRLNQELNAVMTLMTRDLKRAGYSGTATGVTSVNSFMNPYPTTVSGNNIYIGSASNYAGAAANDCLTFSYDSDSDGNVDIGSGGTPTNDADERFGYRHDSASNTVEMRQSGNTCAQGNWEDVTDPDQVNITSVAFDDQSISLPGSTSEEIRYISISISGQLADDPDVSRTLTERVRVRNTRP</sequence>
<keyword evidence="1" id="KW-0812">Transmembrane</keyword>
<keyword evidence="1" id="KW-0472">Membrane</keyword>
<accession>A0AAU7NW61</accession>
<keyword evidence="3" id="KW-1185">Reference proteome</keyword>
<protein>
    <submittedName>
        <fullName evidence="2">Prepilin-type N-terminal cleavage/methylation domain-containing protein</fullName>
    </submittedName>
</protein>
<dbReference type="PROSITE" id="PS00409">
    <property type="entry name" value="PROKAR_NTER_METHYL"/>
    <property type="match status" value="1"/>
</dbReference>
<dbReference type="EMBL" id="CP157743">
    <property type="protein sequence ID" value="XBS21203.1"/>
    <property type="molecule type" value="Genomic_DNA"/>
</dbReference>
<dbReference type="SUPFAM" id="SSF54523">
    <property type="entry name" value="Pili subunits"/>
    <property type="match status" value="1"/>
</dbReference>
<evidence type="ECO:0000313" key="2">
    <source>
        <dbReference type="EMBL" id="XBS21203.1"/>
    </source>
</evidence>
<name>A0AAU7NW61_9GAMM</name>
<dbReference type="InterPro" id="IPR016419">
    <property type="entry name" value="Prepilin_Pept-dep_B_prd"/>
</dbReference>
<dbReference type="InterPro" id="IPR045584">
    <property type="entry name" value="Pilin-like"/>
</dbReference>
<feature type="transmembrane region" description="Helical" evidence="1">
    <location>
        <begin position="12"/>
        <end position="36"/>
    </location>
</feature>
<dbReference type="RefSeq" id="WP_349431918.1">
    <property type="nucleotide sequence ID" value="NZ_CP157743.1"/>
</dbReference>
<gene>
    <name evidence="2" type="ORF">Q9L42_003525</name>
</gene>
<dbReference type="InterPro" id="IPR012902">
    <property type="entry name" value="N_methyl_site"/>
</dbReference>
<dbReference type="Proteomes" id="UP001225378">
    <property type="component" value="Chromosome"/>
</dbReference>
<proteinExistence type="predicted"/>
<dbReference type="PIRSF" id="PIRSF004525">
    <property type="entry name" value="Pilin_peptidase-dep_B_prd"/>
    <property type="match status" value="1"/>
</dbReference>
<evidence type="ECO:0000256" key="1">
    <source>
        <dbReference type="SAM" id="Phobius"/>
    </source>
</evidence>
<evidence type="ECO:0000313" key="3">
    <source>
        <dbReference type="Proteomes" id="UP001225378"/>
    </source>
</evidence>
<reference evidence="2 3" key="1">
    <citation type="journal article" date="2024" name="Microbiology">
        <title>Methylomarinum rosea sp. nov., a novel halophilic methanotrophic bacterium from the hypersaline Lake Elton.</title>
        <authorList>
            <person name="Suleimanov R.Z."/>
            <person name="Oshkin I.Y."/>
            <person name="Danilova O.V."/>
            <person name="Suzina N.E."/>
            <person name="Dedysh S.N."/>
        </authorList>
    </citation>
    <scope>NUCLEOTIDE SEQUENCE [LARGE SCALE GENOMIC DNA]</scope>
    <source>
        <strain evidence="2 3">Ch1-1</strain>
    </source>
</reference>
<dbReference type="KEGG" id="mech:Q9L42_003525"/>
<dbReference type="NCBIfam" id="TIGR02532">
    <property type="entry name" value="IV_pilin_GFxxxE"/>
    <property type="match status" value="1"/>
</dbReference>